<dbReference type="CDD" id="cd11608">
    <property type="entry name" value="eIF2D_C"/>
    <property type="match status" value="1"/>
</dbReference>
<dbReference type="GO" id="GO:0003723">
    <property type="term" value="F:RNA binding"/>
    <property type="evidence" value="ECO:0007669"/>
    <property type="project" value="InterPro"/>
</dbReference>
<name>A0A2H3JM73_WOLCO</name>
<dbReference type="InterPro" id="IPR036885">
    <property type="entry name" value="SWIB_MDM2_dom_sf"/>
</dbReference>
<dbReference type="PANTHER" id="PTHR12217:SF4">
    <property type="entry name" value="EUKARYOTIC TRANSLATION INITIATION FACTOR 2D"/>
    <property type="match status" value="1"/>
</dbReference>
<dbReference type="InterPro" id="IPR036877">
    <property type="entry name" value="SUI1_dom_sf"/>
</dbReference>
<evidence type="ECO:0000259" key="5">
    <source>
        <dbReference type="PROSITE" id="PS51925"/>
    </source>
</evidence>
<dbReference type="PROSITE" id="PS51925">
    <property type="entry name" value="SWIB_MDM2"/>
    <property type="match status" value="1"/>
</dbReference>
<dbReference type="AlphaFoldDB" id="A0A2H3JM73"/>
<keyword evidence="6" id="KW-0396">Initiation factor</keyword>
<dbReference type="Gene3D" id="3.30.780.10">
    <property type="entry name" value="SUI1-like domain"/>
    <property type="match status" value="1"/>
</dbReference>
<feature type="domain" description="SUI1" evidence="4">
    <location>
        <begin position="405"/>
        <end position="478"/>
    </location>
</feature>
<evidence type="ECO:0000256" key="2">
    <source>
        <dbReference type="SAM" id="Coils"/>
    </source>
</evidence>
<keyword evidence="7" id="KW-1185">Reference proteome</keyword>
<evidence type="ECO:0000256" key="1">
    <source>
        <dbReference type="ARBA" id="ARBA00010359"/>
    </source>
</evidence>
<organism evidence="6 7">
    <name type="scientific">Wolfiporia cocos (strain MD-104)</name>
    <name type="common">Brown rot fungus</name>
    <dbReference type="NCBI Taxonomy" id="742152"/>
    <lineage>
        <taxon>Eukaryota</taxon>
        <taxon>Fungi</taxon>
        <taxon>Dikarya</taxon>
        <taxon>Basidiomycota</taxon>
        <taxon>Agaricomycotina</taxon>
        <taxon>Agaricomycetes</taxon>
        <taxon>Polyporales</taxon>
        <taxon>Phaeolaceae</taxon>
        <taxon>Wolfiporia</taxon>
    </lineage>
</organism>
<dbReference type="InterPro" id="IPR015947">
    <property type="entry name" value="PUA-like_sf"/>
</dbReference>
<dbReference type="GO" id="GO:0003743">
    <property type="term" value="F:translation initiation factor activity"/>
    <property type="evidence" value="ECO:0007669"/>
    <property type="project" value="UniProtKB-KW"/>
</dbReference>
<dbReference type="OMA" id="KWIESAD"/>
<dbReference type="PANTHER" id="PTHR12217">
    <property type="entry name" value="EUKARYOTIC TRANSLATION INITIATION FACTOR 2D"/>
    <property type="match status" value="1"/>
</dbReference>
<dbReference type="Pfam" id="PF26292">
    <property type="entry name" value="PUA_elF2D"/>
    <property type="match status" value="1"/>
</dbReference>
<dbReference type="FunFam" id="3.30.780.10:FF:000008">
    <property type="entry name" value="eukaryotic translation initiation factor 2D"/>
    <property type="match status" value="1"/>
</dbReference>
<feature type="coiled-coil region" evidence="2">
    <location>
        <begin position="264"/>
        <end position="294"/>
    </location>
</feature>
<accession>A0A2H3JM73</accession>
<feature type="compositionally biased region" description="Basic and acidic residues" evidence="3">
    <location>
        <begin position="116"/>
        <end position="132"/>
    </location>
</feature>
<dbReference type="SUPFAM" id="SSF88697">
    <property type="entry name" value="PUA domain-like"/>
    <property type="match status" value="1"/>
</dbReference>
<dbReference type="InterPro" id="IPR003121">
    <property type="entry name" value="SWIB_MDM2_domain"/>
</dbReference>
<dbReference type="InterPro" id="IPR036974">
    <property type="entry name" value="PUA_sf"/>
</dbReference>
<evidence type="ECO:0000313" key="6">
    <source>
        <dbReference type="EMBL" id="PCH42981.1"/>
    </source>
</evidence>
<evidence type="ECO:0000256" key="3">
    <source>
        <dbReference type="SAM" id="MobiDB-lite"/>
    </source>
</evidence>
<dbReference type="GO" id="GO:0001731">
    <property type="term" value="P:formation of translation preinitiation complex"/>
    <property type="evidence" value="ECO:0007669"/>
    <property type="project" value="InterPro"/>
</dbReference>
<dbReference type="InterPro" id="IPR048248">
    <property type="entry name" value="PUA_eIF2d-like"/>
</dbReference>
<dbReference type="STRING" id="742152.A0A2H3JM73"/>
<proteinExistence type="inferred from homology"/>
<dbReference type="InterPro" id="IPR057429">
    <property type="entry name" value="WH_eIF2D"/>
</dbReference>
<feature type="domain" description="DM2" evidence="5">
    <location>
        <begin position="296"/>
        <end position="381"/>
    </location>
</feature>
<dbReference type="PROSITE" id="PS50296">
    <property type="entry name" value="SUI1"/>
    <property type="match status" value="1"/>
</dbReference>
<dbReference type="SUPFAM" id="SSF55159">
    <property type="entry name" value="eIF1-like"/>
    <property type="match status" value="1"/>
</dbReference>
<dbReference type="Proteomes" id="UP000218811">
    <property type="component" value="Unassembled WGS sequence"/>
</dbReference>
<dbReference type="InterPro" id="IPR001950">
    <property type="entry name" value="SUI1"/>
</dbReference>
<keyword evidence="6" id="KW-0648">Protein biosynthesis</keyword>
<sequence length="497" mass="55082">MIPGVVQHSPWLAEGQLVTITQYYREHIGAPLAVGRAAVSGDALRRAEERDTKGKAVFVLHTWKDAMWSMGINKDADVPAPQPWPQEKAEGDENEGEGGSVGGEGGEDEGNVEEVNAQKDEGKQEGEARVGEETQIADASPKQGAAEQNKPAALTAEDVSARLHAALLQALRTTLASLPPSAFPMPASTFWSVHVLPARPAEIDVDPRQVDVKHSTHRSVKAFLKAHAKEGLLKLKDTKGGDIAVAAVFPDHEQVTTHTPHRTVQDIEAHAQKKEEHERKAREEEEKRKGEVQITELWKPFGTSLGWFQEMKHNTSTLYTLQDVKEAMKAYIAEKGLMNAQEQQYIDVGRDPALRAAIAQKQSPDVEFLRREELLSRLLDHMQRWYEIRVEGKDAIRKKGQLKPIQVVVKIRQGRKACTLLTGFEPYMLDAEELAEELRKICASSTSVSPVQGKASEMEVMVQGKQIKAVSDLLIAKGVPKRWIESADLSAEKKKKK</sequence>
<dbReference type="EMBL" id="KB468135">
    <property type="protein sequence ID" value="PCH42981.1"/>
    <property type="molecule type" value="Genomic_DNA"/>
</dbReference>
<gene>
    <name evidence="6" type="ORF">WOLCODRAFT_25660</name>
</gene>
<dbReference type="Pfam" id="PF01253">
    <property type="entry name" value="SUI1"/>
    <property type="match status" value="1"/>
</dbReference>
<dbReference type="Pfam" id="PF25304">
    <property type="entry name" value="WHD_eIF2D"/>
    <property type="match status" value="1"/>
</dbReference>
<dbReference type="OrthoDB" id="199771at2759"/>
<dbReference type="InterPro" id="IPR058886">
    <property type="entry name" value="SWIB_eIF2D"/>
</dbReference>
<reference evidence="6 7" key="1">
    <citation type="journal article" date="2012" name="Science">
        <title>The Paleozoic origin of enzymatic lignin decomposition reconstructed from 31 fungal genomes.</title>
        <authorList>
            <person name="Floudas D."/>
            <person name="Binder M."/>
            <person name="Riley R."/>
            <person name="Barry K."/>
            <person name="Blanchette R.A."/>
            <person name="Henrissat B."/>
            <person name="Martinez A.T."/>
            <person name="Otillar R."/>
            <person name="Spatafora J.W."/>
            <person name="Yadav J.S."/>
            <person name="Aerts A."/>
            <person name="Benoit I."/>
            <person name="Boyd A."/>
            <person name="Carlson A."/>
            <person name="Copeland A."/>
            <person name="Coutinho P.M."/>
            <person name="de Vries R.P."/>
            <person name="Ferreira P."/>
            <person name="Findley K."/>
            <person name="Foster B."/>
            <person name="Gaskell J."/>
            <person name="Glotzer D."/>
            <person name="Gorecki P."/>
            <person name="Heitman J."/>
            <person name="Hesse C."/>
            <person name="Hori C."/>
            <person name="Igarashi K."/>
            <person name="Jurgens J.A."/>
            <person name="Kallen N."/>
            <person name="Kersten P."/>
            <person name="Kohler A."/>
            <person name="Kuees U."/>
            <person name="Kumar T.K.A."/>
            <person name="Kuo A."/>
            <person name="LaButti K."/>
            <person name="Larrondo L.F."/>
            <person name="Lindquist E."/>
            <person name="Ling A."/>
            <person name="Lombard V."/>
            <person name="Lucas S."/>
            <person name="Lundell T."/>
            <person name="Martin R."/>
            <person name="McLaughlin D.J."/>
            <person name="Morgenstern I."/>
            <person name="Morin E."/>
            <person name="Murat C."/>
            <person name="Nagy L.G."/>
            <person name="Nolan M."/>
            <person name="Ohm R.A."/>
            <person name="Patyshakuliyeva A."/>
            <person name="Rokas A."/>
            <person name="Ruiz-Duenas F.J."/>
            <person name="Sabat G."/>
            <person name="Salamov A."/>
            <person name="Samejima M."/>
            <person name="Schmutz J."/>
            <person name="Slot J.C."/>
            <person name="St John F."/>
            <person name="Stenlid J."/>
            <person name="Sun H."/>
            <person name="Sun S."/>
            <person name="Syed K."/>
            <person name="Tsang A."/>
            <person name="Wiebenga A."/>
            <person name="Young D."/>
            <person name="Pisabarro A."/>
            <person name="Eastwood D.C."/>
            <person name="Martin F."/>
            <person name="Cullen D."/>
            <person name="Grigoriev I.V."/>
            <person name="Hibbett D.S."/>
        </authorList>
    </citation>
    <scope>NUCLEOTIDE SEQUENCE [LARGE SCALE GENOMIC DNA]</scope>
    <source>
        <strain evidence="6 7">MD-104</strain>
    </source>
</reference>
<evidence type="ECO:0000259" key="4">
    <source>
        <dbReference type="PROSITE" id="PS50296"/>
    </source>
</evidence>
<evidence type="ECO:0000313" key="7">
    <source>
        <dbReference type="Proteomes" id="UP000218811"/>
    </source>
</evidence>
<dbReference type="PROSITE" id="PS50890">
    <property type="entry name" value="PUA"/>
    <property type="match status" value="1"/>
</dbReference>
<dbReference type="Gene3D" id="2.30.130.10">
    <property type="entry name" value="PUA domain"/>
    <property type="match status" value="1"/>
</dbReference>
<dbReference type="Pfam" id="PF26291">
    <property type="entry name" value="SWIB_eIF2D"/>
    <property type="match status" value="1"/>
</dbReference>
<dbReference type="InterPro" id="IPR039757">
    <property type="entry name" value="EIF2D"/>
</dbReference>
<dbReference type="InterPro" id="IPR039759">
    <property type="entry name" value="eIF2D_SUI1"/>
</dbReference>
<protein>
    <submittedName>
        <fullName evidence="6">Putative eukaryotic translation initiation factor eIF1/SUI1</fullName>
    </submittedName>
</protein>
<dbReference type="SUPFAM" id="SSF47592">
    <property type="entry name" value="SWIB/MDM2 domain"/>
    <property type="match status" value="1"/>
</dbReference>
<keyword evidence="2" id="KW-0175">Coiled coil</keyword>
<feature type="region of interest" description="Disordered" evidence="3">
    <location>
        <begin position="74"/>
        <end position="152"/>
    </location>
</feature>
<comment type="similarity">
    <text evidence="1">Belongs to the eIF2D family.</text>
</comment>